<proteinExistence type="predicted"/>
<name>A0A9W8UU42_9HYPO</name>
<dbReference type="Proteomes" id="UP001152087">
    <property type="component" value="Unassembled WGS sequence"/>
</dbReference>
<organism evidence="2 3">
    <name type="scientific">Fusarium falciforme</name>
    <dbReference type="NCBI Taxonomy" id="195108"/>
    <lineage>
        <taxon>Eukaryota</taxon>
        <taxon>Fungi</taxon>
        <taxon>Dikarya</taxon>
        <taxon>Ascomycota</taxon>
        <taxon>Pezizomycotina</taxon>
        <taxon>Sordariomycetes</taxon>
        <taxon>Hypocreomycetidae</taxon>
        <taxon>Hypocreales</taxon>
        <taxon>Nectriaceae</taxon>
        <taxon>Fusarium</taxon>
        <taxon>Fusarium solani species complex</taxon>
    </lineage>
</organism>
<protein>
    <recommendedName>
        <fullName evidence="1">PD-(D/E)XK nuclease-like domain-containing protein</fullName>
    </recommendedName>
</protein>
<gene>
    <name evidence="2" type="ORF">NW755_014641</name>
</gene>
<dbReference type="EMBL" id="JAOQAV010000250">
    <property type="protein sequence ID" value="KAJ4176028.1"/>
    <property type="molecule type" value="Genomic_DNA"/>
</dbReference>
<keyword evidence="3" id="KW-1185">Reference proteome</keyword>
<evidence type="ECO:0000313" key="3">
    <source>
        <dbReference type="Proteomes" id="UP001152087"/>
    </source>
</evidence>
<dbReference type="AlphaFoldDB" id="A0A9W8UU42"/>
<dbReference type="Pfam" id="PF20516">
    <property type="entry name" value="PDDEXK_12"/>
    <property type="match status" value="1"/>
</dbReference>
<evidence type="ECO:0000259" key="1">
    <source>
        <dbReference type="Pfam" id="PF20516"/>
    </source>
</evidence>
<comment type="caution">
    <text evidence="2">The sequence shown here is derived from an EMBL/GenBank/DDBJ whole genome shotgun (WGS) entry which is preliminary data.</text>
</comment>
<accession>A0A9W8UU42</accession>
<sequence length="311" mass="34996">MIATGLHIVPSDLEPEITRLKPTRQSLIDFYPHVYSPSTKMAWNGPPATDPGILTDIFRVNDKAKACMNNGMDEAGWNAHVHSPLLDAALYGRGPWGKKLGGFFSCTTARIMRRYRIDSMPGKKVDFTLFIEPSSDPDTIAPVEALFKIRGSINHTDFEPLEKCPVTVSIETKRHDEGSKRANIQMGVWQAAQWRALEDLAGSDALRSLEFLPGLLVFGHQWNFVASSYKDGKTILWKERSIGSTQTEFGVFQIMTGIDKLRAWSVDVFWPWYKLYVLKVRAQSVPEADTHVPADVEAEMRGLAVDEEKER</sequence>
<feature type="domain" description="PD-(D/E)XK nuclease-like" evidence="1">
    <location>
        <begin position="51"/>
        <end position="270"/>
    </location>
</feature>
<evidence type="ECO:0000313" key="2">
    <source>
        <dbReference type="EMBL" id="KAJ4176028.1"/>
    </source>
</evidence>
<reference evidence="2" key="1">
    <citation type="submission" date="2022-09" db="EMBL/GenBank/DDBJ databases">
        <title>Fusarium specimens isolated from Avocado Roots.</title>
        <authorList>
            <person name="Stajich J."/>
            <person name="Roper C."/>
            <person name="Heimlech-Rivalta G."/>
        </authorList>
    </citation>
    <scope>NUCLEOTIDE SEQUENCE</scope>
    <source>
        <strain evidence="2">A02</strain>
    </source>
</reference>
<dbReference type="InterPro" id="IPR046797">
    <property type="entry name" value="PDDEXK_12"/>
</dbReference>